<dbReference type="InterPro" id="IPR024983">
    <property type="entry name" value="CHAT_dom"/>
</dbReference>
<name>A0A0F5YC03_9CYAN</name>
<evidence type="ECO:0000313" key="2">
    <source>
        <dbReference type="EMBL" id="KKD35760.1"/>
    </source>
</evidence>
<dbReference type="InterPro" id="IPR011990">
    <property type="entry name" value="TPR-like_helical_dom_sf"/>
</dbReference>
<comment type="caution">
    <text evidence="2">The sequence shown here is derived from an EMBL/GenBank/DDBJ whole genome shotgun (WGS) entry which is preliminary data.</text>
</comment>
<feature type="non-terminal residue" evidence="2">
    <location>
        <position position="1"/>
    </location>
</feature>
<evidence type="ECO:0000259" key="1">
    <source>
        <dbReference type="Pfam" id="PF12770"/>
    </source>
</evidence>
<dbReference type="AlphaFoldDB" id="A0A0F5YC03"/>
<protein>
    <recommendedName>
        <fullName evidence="1">CHAT domain-containing protein</fullName>
    </recommendedName>
</protein>
<dbReference type="SMART" id="SM00028">
    <property type="entry name" value="TPR"/>
    <property type="match status" value="2"/>
</dbReference>
<dbReference type="EMBL" id="LATL02000190">
    <property type="protein sequence ID" value="KKD35760.1"/>
    <property type="molecule type" value="Genomic_DNA"/>
</dbReference>
<sequence>LYIDQRRFKEAESIFKKALKIHGKISINQTITDGVFLNSIENYILNNLAAIYSIRKDHDQAIPLFMQIIENHEQEQRHEHPEMATVLNNLAFSQLAQGDVELALTSLARGLDIEERHLSLTLTIGSEKDKKAYINTLIDTTYRSISLHLQNAPNSQDAANLALKTILRRKGRVLDVMANSISILRQNMALEEKALFAQLEEKRKQLAMLRFNQVQALSRIKIETLQAEEKQLEAKLLQRSAEFRAEAQQVKIQDIQQLLPANSALVELVLYKSFDASATPEKRWGEHRYAAYILPAKGQVRWVDLGEAEPIHSLINSFARTLYRRNAMSGQISPVKKAARILDEKLMQPIRQHLEDDVRHILLSPDGRLNLIPFAALVDEQNQYLVENYTFTYLTSGRDLLRLQIDTSAQKPPLIVANPNFQNQSNLDLRNTLVQSQNSNSDFRGMRLTYKPLPGTKEEAQVIKGLLPNAIVLTESQATENAIKAAISPQILHLATHGFFLSTASKENHENPLLRSGLALAGYNQRSSDGEDGVLTALEVASLNLRGTQLVVLSACQTGLGEIDRGERIQGFGEGVYGLRRAFVIAGVRSQLSSLWNVDDFATKELMEKYYKRLITGEETSEAWRQTQLEMLQSQQYQHPYYWAAFIPSGDWKGITLLRLEDF</sequence>
<evidence type="ECO:0000313" key="3">
    <source>
        <dbReference type="Proteomes" id="UP000033607"/>
    </source>
</evidence>
<organism evidence="2 3">
    <name type="scientific">Limnoraphis robusta CS-951</name>
    <dbReference type="NCBI Taxonomy" id="1637645"/>
    <lineage>
        <taxon>Bacteria</taxon>
        <taxon>Bacillati</taxon>
        <taxon>Cyanobacteriota</taxon>
        <taxon>Cyanophyceae</taxon>
        <taxon>Oscillatoriophycideae</taxon>
        <taxon>Oscillatoriales</taxon>
        <taxon>Sirenicapillariaceae</taxon>
        <taxon>Limnoraphis</taxon>
    </lineage>
</organism>
<dbReference type="RefSeq" id="WP_046281036.1">
    <property type="nucleotide sequence ID" value="NZ_LATL02000190.1"/>
</dbReference>
<dbReference type="Proteomes" id="UP000033607">
    <property type="component" value="Unassembled WGS sequence"/>
</dbReference>
<dbReference type="PANTHER" id="PTHR10098">
    <property type="entry name" value="RAPSYN-RELATED"/>
    <property type="match status" value="1"/>
</dbReference>
<dbReference type="InterPro" id="IPR019734">
    <property type="entry name" value="TPR_rpt"/>
</dbReference>
<dbReference type="Pfam" id="PF13424">
    <property type="entry name" value="TPR_12"/>
    <property type="match status" value="1"/>
</dbReference>
<reference evidence="2 3" key="1">
    <citation type="submission" date="2015-06" db="EMBL/GenBank/DDBJ databases">
        <title>Draft genome assembly of filamentous brackish cyanobacterium Limnoraphis robusta strain CS-951.</title>
        <authorList>
            <person name="Willis A."/>
            <person name="Parks M."/>
            <person name="Burford M.A."/>
        </authorList>
    </citation>
    <scope>NUCLEOTIDE SEQUENCE [LARGE SCALE GENOMIC DNA]</scope>
    <source>
        <strain evidence="2 3">CS-951</strain>
    </source>
</reference>
<dbReference type="PANTHER" id="PTHR10098:SF112">
    <property type="entry name" value="SLR0380 PROTEIN"/>
    <property type="match status" value="1"/>
</dbReference>
<dbReference type="Gene3D" id="1.25.40.10">
    <property type="entry name" value="Tetratricopeptide repeat domain"/>
    <property type="match status" value="1"/>
</dbReference>
<accession>A0A0F5YC03</accession>
<feature type="domain" description="CHAT" evidence="1">
    <location>
        <begin position="337"/>
        <end position="651"/>
    </location>
</feature>
<dbReference type="PATRIC" id="fig|1637645.4.peg.3799"/>
<proteinExistence type="predicted"/>
<dbReference type="SUPFAM" id="SSF48452">
    <property type="entry name" value="TPR-like"/>
    <property type="match status" value="1"/>
</dbReference>
<gene>
    <name evidence="2" type="ORF">WN50_23545</name>
</gene>
<dbReference type="Pfam" id="PF12770">
    <property type="entry name" value="CHAT"/>
    <property type="match status" value="1"/>
</dbReference>